<dbReference type="PANTHER" id="PTHR35811">
    <property type="entry name" value="SLR1870 PROTEIN"/>
    <property type="match status" value="1"/>
</dbReference>
<feature type="domain" description="NYN" evidence="1">
    <location>
        <begin position="26"/>
        <end position="168"/>
    </location>
</feature>
<gene>
    <name evidence="2" type="ORF">ABWT76_003380</name>
</gene>
<sequence length="182" mass="20744">MLNHVAIYWDLQNVRLKSQGKSRDQVAIYWDWQNVHFKSQGKFRDKVIALVEFAKKLGSVKVMNVYAHWRKETPLVEDTFDDLDFKCRNVPASKAKKNNADKKLIKDCQEDISSNPHISTVILLSKDGDFVPLVRELKAAGKKVILISDSDKTTNQKLKNMVDEFYTLSKSEAGFSPLNVAA</sequence>
<dbReference type="GO" id="GO:0004540">
    <property type="term" value="F:RNA nuclease activity"/>
    <property type="evidence" value="ECO:0007669"/>
    <property type="project" value="InterPro"/>
</dbReference>
<dbReference type="EMBL" id="CP159837">
    <property type="protein sequence ID" value="XCM34748.1"/>
    <property type="molecule type" value="Genomic_DNA"/>
</dbReference>
<dbReference type="InterPro" id="IPR021139">
    <property type="entry name" value="NYN"/>
</dbReference>
<proteinExistence type="predicted"/>
<accession>A0AAU8J7L2</accession>
<dbReference type="Pfam" id="PF01936">
    <property type="entry name" value="NYN"/>
    <property type="match status" value="1"/>
</dbReference>
<dbReference type="RefSeq" id="WP_054466904.1">
    <property type="nucleotide sequence ID" value="NZ_CP159837.1"/>
</dbReference>
<reference evidence="2" key="1">
    <citation type="submission" date="2024-07" db="EMBL/GenBank/DDBJ databases">
        <authorList>
            <person name="Kim Y.J."/>
            <person name="Jeong J.Y."/>
        </authorList>
    </citation>
    <scope>NUCLEOTIDE SEQUENCE</scope>
    <source>
        <strain evidence="2">GIHE-MW2</strain>
    </source>
</reference>
<protein>
    <submittedName>
        <fullName evidence="2">NYN domain-containing protein</fullName>
    </submittedName>
</protein>
<name>A0AAU8J7L2_9CYAN</name>
<evidence type="ECO:0000313" key="2">
    <source>
        <dbReference type="EMBL" id="XCM34748.1"/>
    </source>
</evidence>
<dbReference type="AlphaFoldDB" id="A0AAU8J7L2"/>
<dbReference type="PANTHER" id="PTHR35811:SF1">
    <property type="entry name" value="HTH OST-TYPE DOMAIN-CONTAINING PROTEIN"/>
    <property type="match status" value="1"/>
</dbReference>
<evidence type="ECO:0000259" key="1">
    <source>
        <dbReference type="Pfam" id="PF01936"/>
    </source>
</evidence>
<dbReference type="Gene3D" id="3.40.50.1010">
    <property type="entry name" value="5'-nuclease"/>
    <property type="match status" value="1"/>
</dbReference>
<organism evidence="2">
    <name type="scientific">Planktothricoides raciborskii GIHE-MW2</name>
    <dbReference type="NCBI Taxonomy" id="2792601"/>
    <lineage>
        <taxon>Bacteria</taxon>
        <taxon>Bacillati</taxon>
        <taxon>Cyanobacteriota</taxon>
        <taxon>Cyanophyceae</taxon>
        <taxon>Oscillatoriophycideae</taxon>
        <taxon>Oscillatoriales</taxon>
        <taxon>Oscillatoriaceae</taxon>
        <taxon>Planktothricoides</taxon>
    </lineage>
</organism>